<dbReference type="EMBL" id="MLJW01003764">
    <property type="protein sequence ID" value="OIQ71360.1"/>
    <property type="molecule type" value="Genomic_DNA"/>
</dbReference>
<keyword evidence="5 10" id="KW-0812">Transmembrane</keyword>
<keyword evidence="9" id="KW-0407">Ion channel</keyword>
<keyword evidence="6 10" id="KW-1133">Transmembrane helix</keyword>
<comment type="subcellular location">
    <subcellularLocation>
        <location evidence="1">Cell membrane</location>
        <topology evidence="1">Multi-pass membrane protein</topology>
    </subcellularLocation>
</comment>
<evidence type="ECO:0000256" key="2">
    <source>
        <dbReference type="ARBA" id="ARBA00007254"/>
    </source>
</evidence>
<dbReference type="InterPro" id="IPR001185">
    <property type="entry name" value="MS_channel"/>
</dbReference>
<dbReference type="NCBIfam" id="TIGR00220">
    <property type="entry name" value="mscL"/>
    <property type="match status" value="1"/>
</dbReference>
<evidence type="ECO:0000256" key="6">
    <source>
        <dbReference type="ARBA" id="ARBA00022989"/>
    </source>
</evidence>
<evidence type="ECO:0000256" key="9">
    <source>
        <dbReference type="ARBA" id="ARBA00023303"/>
    </source>
</evidence>
<dbReference type="PRINTS" id="PR01264">
    <property type="entry name" value="MECHCHANNEL"/>
</dbReference>
<reference evidence="11" key="1">
    <citation type="submission" date="2016-10" db="EMBL/GenBank/DDBJ databases">
        <title>Sequence of Gallionella enrichment culture.</title>
        <authorList>
            <person name="Poehlein A."/>
            <person name="Muehling M."/>
            <person name="Daniel R."/>
        </authorList>
    </citation>
    <scope>NUCLEOTIDE SEQUENCE</scope>
</reference>
<keyword evidence="8 10" id="KW-0472">Membrane</keyword>
<comment type="caution">
    <text evidence="11">The sequence shown here is derived from an EMBL/GenBank/DDBJ whole genome shotgun (WGS) entry which is preliminary data.</text>
</comment>
<evidence type="ECO:0000256" key="7">
    <source>
        <dbReference type="ARBA" id="ARBA00023065"/>
    </source>
</evidence>
<keyword evidence="7" id="KW-0406">Ion transport</keyword>
<evidence type="ECO:0000256" key="4">
    <source>
        <dbReference type="ARBA" id="ARBA00022475"/>
    </source>
</evidence>
<dbReference type="InterPro" id="IPR019823">
    <property type="entry name" value="Mechanosensitive_channel_CS"/>
</dbReference>
<evidence type="ECO:0000256" key="10">
    <source>
        <dbReference type="SAM" id="Phobius"/>
    </source>
</evidence>
<evidence type="ECO:0000256" key="3">
    <source>
        <dbReference type="ARBA" id="ARBA00022448"/>
    </source>
</evidence>
<dbReference type="HAMAP" id="MF_00115">
    <property type="entry name" value="MscL"/>
    <property type="match status" value="1"/>
</dbReference>
<dbReference type="Gene3D" id="1.10.1200.120">
    <property type="entry name" value="Large-conductance mechanosensitive channel, MscL, domain 1"/>
    <property type="match status" value="1"/>
</dbReference>
<dbReference type="InterPro" id="IPR036019">
    <property type="entry name" value="MscL_channel"/>
</dbReference>
<evidence type="ECO:0000256" key="8">
    <source>
        <dbReference type="ARBA" id="ARBA00023136"/>
    </source>
</evidence>
<name>A0A1J5PKM0_9ZZZZ</name>
<dbReference type="PANTHER" id="PTHR30266:SF2">
    <property type="entry name" value="LARGE-CONDUCTANCE MECHANOSENSITIVE CHANNEL"/>
    <property type="match status" value="1"/>
</dbReference>
<dbReference type="PROSITE" id="PS01327">
    <property type="entry name" value="MSCL"/>
    <property type="match status" value="1"/>
</dbReference>
<evidence type="ECO:0000256" key="5">
    <source>
        <dbReference type="ARBA" id="ARBA00022692"/>
    </source>
</evidence>
<comment type="similarity">
    <text evidence="2">Belongs to the MscL family.</text>
</comment>
<dbReference type="InterPro" id="IPR037673">
    <property type="entry name" value="MSC/AndL"/>
</dbReference>
<feature type="transmembrane region" description="Helical" evidence="10">
    <location>
        <begin position="65"/>
        <end position="88"/>
    </location>
</feature>
<dbReference type="GO" id="GO:0005886">
    <property type="term" value="C:plasma membrane"/>
    <property type="evidence" value="ECO:0007669"/>
    <property type="project" value="UniProtKB-SubCell"/>
</dbReference>
<keyword evidence="4" id="KW-1003">Cell membrane</keyword>
<gene>
    <name evidence="11" type="primary">mscL_9</name>
    <name evidence="11" type="ORF">GALL_470230</name>
</gene>
<accession>A0A1J5PKM0</accession>
<dbReference type="AlphaFoldDB" id="A0A1J5PKM0"/>
<sequence length="128" mass="13975">MFKGFRNFIMRGNVMDLAIAVVIGAAFSAVVGQLTKSFIEPLIKLIGGGGVHGGAFLINGVAFDWAAFINAVINFLIVAVVLYFLIVLPMNRIKERKQRGLAANEEPIPVPDDIALLQEIRDLLKHQS</sequence>
<organism evidence="11">
    <name type="scientific">mine drainage metagenome</name>
    <dbReference type="NCBI Taxonomy" id="410659"/>
    <lineage>
        <taxon>unclassified sequences</taxon>
        <taxon>metagenomes</taxon>
        <taxon>ecological metagenomes</taxon>
    </lineage>
</organism>
<evidence type="ECO:0000313" key="11">
    <source>
        <dbReference type="EMBL" id="OIQ71360.1"/>
    </source>
</evidence>
<keyword evidence="3" id="KW-0813">Transport</keyword>
<dbReference type="Pfam" id="PF01741">
    <property type="entry name" value="MscL"/>
    <property type="match status" value="1"/>
</dbReference>
<proteinExistence type="inferred from homology"/>
<dbReference type="PANTHER" id="PTHR30266">
    <property type="entry name" value="MECHANOSENSITIVE CHANNEL MSCL"/>
    <property type="match status" value="1"/>
</dbReference>
<protein>
    <submittedName>
        <fullName evidence="11">Large-conductance mechanosensitive channel</fullName>
    </submittedName>
</protein>
<evidence type="ECO:0000256" key="1">
    <source>
        <dbReference type="ARBA" id="ARBA00004651"/>
    </source>
</evidence>
<dbReference type="SUPFAM" id="SSF81330">
    <property type="entry name" value="Gated mechanosensitive channel"/>
    <property type="match status" value="1"/>
</dbReference>
<dbReference type="GO" id="GO:0008381">
    <property type="term" value="F:mechanosensitive monoatomic ion channel activity"/>
    <property type="evidence" value="ECO:0007669"/>
    <property type="project" value="InterPro"/>
</dbReference>